<feature type="signal peptide" evidence="2">
    <location>
        <begin position="1"/>
        <end position="16"/>
    </location>
</feature>
<organism evidence="3 4">
    <name type="scientific">Eumeta variegata</name>
    <name type="common">Bagworm moth</name>
    <name type="synonym">Eumeta japonica</name>
    <dbReference type="NCBI Taxonomy" id="151549"/>
    <lineage>
        <taxon>Eukaryota</taxon>
        <taxon>Metazoa</taxon>
        <taxon>Ecdysozoa</taxon>
        <taxon>Arthropoda</taxon>
        <taxon>Hexapoda</taxon>
        <taxon>Insecta</taxon>
        <taxon>Pterygota</taxon>
        <taxon>Neoptera</taxon>
        <taxon>Endopterygota</taxon>
        <taxon>Lepidoptera</taxon>
        <taxon>Glossata</taxon>
        <taxon>Ditrysia</taxon>
        <taxon>Tineoidea</taxon>
        <taxon>Psychidae</taxon>
        <taxon>Oiketicinae</taxon>
        <taxon>Eumeta</taxon>
    </lineage>
</organism>
<evidence type="ECO:0000313" key="4">
    <source>
        <dbReference type="Proteomes" id="UP000299102"/>
    </source>
</evidence>
<name>A0A4C1UEY0_EUMVA</name>
<feature type="chain" id="PRO_5020026828" evidence="2">
    <location>
        <begin position="17"/>
        <end position="234"/>
    </location>
</feature>
<feature type="region of interest" description="Disordered" evidence="1">
    <location>
        <begin position="163"/>
        <end position="212"/>
    </location>
</feature>
<dbReference type="PROSITE" id="PS51257">
    <property type="entry name" value="PROKAR_LIPOPROTEIN"/>
    <property type="match status" value="1"/>
</dbReference>
<sequence>MKNLIVFSALLAAACAAPATLNGAAGDGDFFRQSKVAPYGGAYGPAPFPAPAPAPYSGSPAPIVLYISPSSPNGLHYRSEGEEGIMRHASARSYGDYAESAAPAQTGPALGLFSHARLGGCAVPLLMSCSPNIAAGHLVKSHAYPSYSAPSYRSTEQRINTDAEMKESSNLEEKNAWSEAERSSASGSDMQHMTSISGPHHQRSPHDGQQVFPLAFPQSGIHMNEGMIHHASHI</sequence>
<protein>
    <submittedName>
        <fullName evidence="3">Uncharacterized protein</fullName>
    </submittedName>
</protein>
<dbReference type="EMBL" id="BGZK01000168">
    <property type="protein sequence ID" value="GBP25011.1"/>
    <property type="molecule type" value="Genomic_DNA"/>
</dbReference>
<feature type="compositionally biased region" description="Basic and acidic residues" evidence="1">
    <location>
        <begin position="163"/>
        <end position="182"/>
    </location>
</feature>
<feature type="compositionally biased region" description="Polar residues" evidence="1">
    <location>
        <begin position="183"/>
        <end position="197"/>
    </location>
</feature>
<comment type="caution">
    <text evidence="3">The sequence shown here is derived from an EMBL/GenBank/DDBJ whole genome shotgun (WGS) entry which is preliminary data.</text>
</comment>
<dbReference type="Proteomes" id="UP000299102">
    <property type="component" value="Unassembled WGS sequence"/>
</dbReference>
<evidence type="ECO:0000256" key="1">
    <source>
        <dbReference type="SAM" id="MobiDB-lite"/>
    </source>
</evidence>
<accession>A0A4C1UEY0</accession>
<keyword evidence="2" id="KW-0732">Signal</keyword>
<proteinExistence type="predicted"/>
<dbReference type="AlphaFoldDB" id="A0A4C1UEY0"/>
<evidence type="ECO:0000313" key="3">
    <source>
        <dbReference type="EMBL" id="GBP25011.1"/>
    </source>
</evidence>
<evidence type="ECO:0000256" key="2">
    <source>
        <dbReference type="SAM" id="SignalP"/>
    </source>
</evidence>
<dbReference type="OrthoDB" id="7481101at2759"/>
<keyword evidence="4" id="KW-1185">Reference proteome</keyword>
<gene>
    <name evidence="3" type="ORF">EVAR_94306_1</name>
</gene>
<reference evidence="3 4" key="1">
    <citation type="journal article" date="2019" name="Commun. Biol.">
        <title>The bagworm genome reveals a unique fibroin gene that provides high tensile strength.</title>
        <authorList>
            <person name="Kono N."/>
            <person name="Nakamura H."/>
            <person name="Ohtoshi R."/>
            <person name="Tomita M."/>
            <person name="Numata K."/>
            <person name="Arakawa K."/>
        </authorList>
    </citation>
    <scope>NUCLEOTIDE SEQUENCE [LARGE SCALE GENOMIC DNA]</scope>
</reference>